<evidence type="ECO:0000313" key="2">
    <source>
        <dbReference type="EMBL" id="MSN96624.1"/>
    </source>
</evidence>
<proteinExistence type="predicted"/>
<protein>
    <recommendedName>
        <fullName evidence="4">Lipoprotein</fullName>
    </recommendedName>
</protein>
<feature type="signal peptide" evidence="1">
    <location>
        <begin position="1"/>
        <end position="20"/>
    </location>
</feature>
<dbReference type="PROSITE" id="PS51257">
    <property type="entry name" value="PROKAR_LIPOPROTEIN"/>
    <property type="match status" value="1"/>
</dbReference>
<dbReference type="EMBL" id="VWSJ01000021">
    <property type="protein sequence ID" value="MSN96624.1"/>
    <property type="molecule type" value="Genomic_DNA"/>
</dbReference>
<gene>
    <name evidence="2" type="ORF">F1B92_05505</name>
</gene>
<dbReference type="Proteomes" id="UP000476338">
    <property type="component" value="Unassembled WGS sequence"/>
</dbReference>
<keyword evidence="3" id="KW-1185">Reference proteome</keyword>
<reference evidence="2 3" key="1">
    <citation type="submission" date="2019-09" db="EMBL/GenBank/DDBJ databases">
        <authorList>
            <person name="Silva M."/>
            <person name="Pereira G."/>
            <person name="Lopes-Da-Costa L."/>
            <person name="Silva E."/>
        </authorList>
    </citation>
    <scope>NUCLEOTIDE SEQUENCE [LARGE SCALE GENOMIC DNA]</scope>
    <source>
        <strain evidence="2 3">FMV-PI01</strain>
    </source>
</reference>
<keyword evidence="1" id="KW-0732">Signal</keyword>
<evidence type="ECO:0000313" key="3">
    <source>
        <dbReference type="Proteomes" id="UP000476338"/>
    </source>
</evidence>
<feature type="chain" id="PRO_5026949282" description="Lipoprotein" evidence="1">
    <location>
        <begin position="21"/>
        <end position="133"/>
    </location>
</feature>
<evidence type="ECO:0008006" key="4">
    <source>
        <dbReference type="Google" id="ProtNLM"/>
    </source>
</evidence>
<comment type="caution">
    <text evidence="2">The sequence shown here is derived from an EMBL/GenBank/DDBJ whole genome shotgun (WGS) entry which is preliminary data.</text>
</comment>
<sequence length="133" mass="14912">MKKTYMLTLSSIILFAGCSASNWNLGKTMTNDMPQIDKSQEQIKTTKEKNADNFHIDTVINTWGEPTSTRINSAGNKVYVWENCKPTGNFIENCNENGCETIPEKECCERDLITDEAGYVQNLKEAVNSCTSN</sequence>
<accession>A0A6L5WHW0</accession>
<name>A0A6L5WHW0_9BACT</name>
<dbReference type="AlphaFoldDB" id="A0A6L5WHW0"/>
<evidence type="ECO:0000256" key="1">
    <source>
        <dbReference type="SAM" id="SignalP"/>
    </source>
</evidence>
<dbReference type="RefSeq" id="WP_154570892.1">
    <property type="nucleotide sequence ID" value="NZ_VWSJ01000021.1"/>
</dbReference>
<reference evidence="2 3" key="2">
    <citation type="submission" date="2020-03" db="EMBL/GenBank/DDBJ databases">
        <title>Campylobacter portucalensis sp. nov., a new species of Campylobacter isolated from the reproductive tract of bulls.</title>
        <authorList>
            <person name="Silva M.F."/>
            <person name="Pereira G."/>
            <person name="Carneiro C."/>
            <person name="Hemphill A."/>
            <person name="Mateus L."/>
            <person name="Lopes-Da-Costa L."/>
            <person name="Silva E."/>
        </authorList>
    </citation>
    <scope>NUCLEOTIDE SEQUENCE [LARGE SCALE GENOMIC DNA]</scope>
    <source>
        <strain evidence="2 3">FMV-PI01</strain>
    </source>
</reference>
<organism evidence="2 3">
    <name type="scientific">Campylobacter portucalensis</name>
    <dbReference type="NCBI Taxonomy" id="2608384"/>
    <lineage>
        <taxon>Bacteria</taxon>
        <taxon>Pseudomonadati</taxon>
        <taxon>Campylobacterota</taxon>
        <taxon>Epsilonproteobacteria</taxon>
        <taxon>Campylobacterales</taxon>
        <taxon>Campylobacteraceae</taxon>
        <taxon>Campylobacter</taxon>
    </lineage>
</organism>